<gene>
    <name evidence="1" type="ORF">ACFSC9_08615</name>
</gene>
<proteinExistence type="predicted"/>
<keyword evidence="1" id="KW-0255">Endonuclease</keyword>
<dbReference type="Gene3D" id="1.10.30.50">
    <property type="match status" value="1"/>
</dbReference>
<evidence type="ECO:0000313" key="1">
    <source>
        <dbReference type="EMBL" id="MFD1885590.1"/>
    </source>
</evidence>
<keyword evidence="1" id="KW-0378">Hydrolase</keyword>
<evidence type="ECO:0000313" key="2">
    <source>
        <dbReference type="Proteomes" id="UP001597233"/>
    </source>
</evidence>
<dbReference type="GO" id="GO:0004519">
    <property type="term" value="F:endonuclease activity"/>
    <property type="evidence" value="ECO:0007669"/>
    <property type="project" value="UniProtKB-KW"/>
</dbReference>
<name>A0ABW4RHR5_9BACL</name>
<sequence>MKVKDPFYGTSKWKRKRENVLRRDEYLCQESKRYGKTEPATTVHHIFPREQYPELQLETWNLLSLSDRQHNAMHDRDSHEITALGQQWQDRRRDEFQKFYEQKGIRTSES</sequence>
<keyword evidence="2" id="KW-1185">Reference proteome</keyword>
<dbReference type="RefSeq" id="WP_347325852.1">
    <property type="nucleotide sequence ID" value="NZ_JBCGUH010000007.1"/>
</dbReference>
<protein>
    <submittedName>
        <fullName evidence="1">HNH endonuclease</fullName>
    </submittedName>
</protein>
<reference evidence="2" key="1">
    <citation type="journal article" date="2019" name="Int. J. Syst. Evol. Microbiol.">
        <title>The Global Catalogue of Microorganisms (GCM) 10K type strain sequencing project: providing services to taxonomists for standard genome sequencing and annotation.</title>
        <authorList>
            <consortium name="The Broad Institute Genomics Platform"/>
            <consortium name="The Broad Institute Genome Sequencing Center for Infectious Disease"/>
            <person name="Wu L."/>
            <person name="Ma J."/>
        </authorList>
    </citation>
    <scope>NUCLEOTIDE SEQUENCE [LARGE SCALE GENOMIC DNA]</scope>
    <source>
        <strain evidence="2">CCUG 54950</strain>
    </source>
</reference>
<dbReference type="EMBL" id="JBHUEH010000011">
    <property type="protein sequence ID" value="MFD1885590.1"/>
    <property type="molecule type" value="Genomic_DNA"/>
</dbReference>
<organism evidence="1 2">
    <name type="scientific">Paenibacillus wenxiniae</name>
    <dbReference type="NCBI Taxonomy" id="1636843"/>
    <lineage>
        <taxon>Bacteria</taxon>
        <taxon>Bacillati</taxon>
        <taxon>Bacillota</taxon>
        <taxon>Bacilli</taxon>
        <taxon>Bacillales</taxon>
        <taxon>Paenibacillaceae</taxon>
        <taxon>Paenibacillus</taxon>
    </lineage>
</organism>
<comment type="caution">
    <text evidence="1">The sequence shown here is derived from an EMBL/GenBank/DDBJ whole genome shotgun (WGS) entry which is preliminary data.</text>
</comment>
<keyword evidence="1" id="KW-0540">Nuclease</keyword>
<accession>A0ABW4RHR5</accession>
<dbReference type="Proteomes" id="UP001597233">
    <property type="component" value="Unassembled WGS sequence"/>
</dbReference>